<gene>
    <name evidence="4" type="ORF">JTE90_025480</name>
</gene>
<evidence type="ECO:0000256" key="1">
    <source>
        <dbReference type="ARBA" id="ARBA00009550"/>
    </source>
</evidence>
<feature type="coiled-coil region" evidence="2">
    <location>
        <begin position="381"/>
        <end position="447"/>
    </location>
</feature>
<feature type="region of interest" description="Disordered" evidence="3">
    <location>
        <begin position="1"/>
        <end position="46"/>
    </location>
</feature>
<feature type="compositionally biased region" description="Polar residues" evidence="3">
    <location>
        <begin position="221"/>
        <end position="237"/>
    </location>
</feature>
<evidence type="ECO:0000313" key="4">
    <source>
        <dbReference type="EMBL" id="KAG8189044.1"/>
    </source>
</evidence>
<keyword evidence="2" id="KW-0175">Coiled coil</keyword>
<accession>A0AAV6UY24</accession>
<dbReference type="Pfam" id="PF09728">
    <property type="entry name" value="Taxilin"/>
    <property type="match status" value="1"/>
</dbReference>
<protein>
    <recommendedName>
        <fullName evidence="6">Alpha-taxilin</fullName>
    </recommendedName>
</protein>
<dbReference type="Proteomes" id="UP000827092">
    <property type="component" value="Unassembled WGS sequence"/>
</dbReference>
<evidence type="ECO:0008006" key="6">
    <source>
        <dbReference type="Google" id="ProtNLM"/>
    </source>
</evidence>
<dbReference type="GO" id="GO:0019905">
    <property type="term" value="F:syntaxin binding"/>
    <property type="evidence" value="ECO:0007669"/>
    <property type="project" value="InterPro"/>
</dbReference>
<feature type="coiled-coil region" evidence="2">
    <location>
        <begin position="533"/>
        <end position="616"/>
    </location>
</feature>
<feature type="region of interest" description="Disordered" evidence="3">
    <location>
        <begin position="182"/>
        <end position="264"/>
    </location>
</feature>
<feature type="compositionally biased region" description="Basic and acidic residues" evidence="3">
    <location>
        <begin position="238"/>
        <end position="253"/>
    </location>
</feature>
<feature type="compositionally biased region" description="Basic and acidic residues" evidence="3">
    <location>
        <begin position="73"/>
        <end position="82"/>
    </location>
</feature>
<feature type="compositionally biased region" description="Basic and acidic residues" evidence="3">
    <location>
        <begin position="203"/>
        <end position="220"/>
    </location>
</feature>
<feature type="compositionally biased region" description="Polar residues" evidence="3">
    <location>
        <begin position="183"/>
        <end position="202"/>
    </location>
</feature>
<dbReference type="EMBL" id="JAFNEN010000222">
    <property type="protein sequence ID" value="KAG8189044.1"/>
    <property type="molecule type" value="Genomic_DNA"/>
</dbReference>
<keyword evidence="5" id="KW-1185">Reference proteome</keyword>
<feature type="compositionally biased region" description="Polar residues" evidence="3">
    <location>
        <begin position="621"/>
        <end position="631"/>
    </location>
</feature>
<evidence type="ECO:0000256" key="3">
    <source>
        <dbReference type="SAM" id="MobiDB-lite"/>
    </source>
</evidence>
<feature type="compositionally biased region" description="Basic and acidic residues" evidence="3">
    <location>
        <begin position="20"/>
        <end position="29"/>
    </location>
</feature>
<feature type="coiled-coil region" evidence="2">
    <location>
        <begin position="477"/>
        <end position="504"/>
    </location>
</feature>
<feature type="region of interest" description="Disordered" evidence="3">
    <location>
        <begin position="621"/>
        <end position="641"/>
    </location>
</feature>
<organism evidence="4 5">
    <name type="scientific">Oedothorax gibbosus</name>
    <dbReference type="NCBI Taxonomy" id="931172"/>
    <lineage>
        <taxon>Eukaryota</taxon>
        <taxon>Metazoa</taxon>
        <taxon>Ecdysozoa</taxon>
        <taxon>Arthropoda</taxon>
        <taxon>Chelicerata</taxon>
        <taxon>Arachnida</taxon>
        <taxon>Araneae</taxon>
        <taxon>Araneomorphae</taxon>
        <taxon>Entelegynae</taxon>
        <taxon>Araneoidea</taxon>
        <taxon>Linyphiidae</taxon>
        <taxon>Erigoninae</taxon>
        <taxon>Oedothorax</taxon>
    </lineage>
</organism>
<sequence length="641" mass="72341">MMASQEKQETLLNANQADTSSKEVKKDTALDQNLNNPNNDDDDIDLSGVQIASNLLNQTLALDDPDFDDVPDDNSKDVKDDSSSDITDDSSNEAYKSIMSLCSSTTSNIKKSINDILSSREKTDDCKEDPVIELQDNLNKKMEAFKRVISGCLGEGDASDQASGSSIEKDAQGVVIEEVLEDLTQSDSTKSESSNKMQSTEASKNDKNLISKTEAIKTAKDQSQCNGSDTTVSNIASSKDEKNIKKNDKKFEKSPSPALPELQLSDQELLKSLIAQSEEKLAKKQKNGASKKKGEKTIDQILKSLGNGSAEEKLQLLCKKHAELQDEYRLFEPRLRQYERQIITQQREKESMQAELNRMILAKSRLEGLCREMQRQSKCVKEESLARIKEEEEKRKEIANKFQSTLNDIGSLMQENSKRNIQLREENAELATKLKGLVDNYEIWEQNMAKVVQQKELETQLAKAKHAKVNLVLKQETEKFLREKQSLLENLSELQKRCTVLTSNELQLRTELSDYTSKYEEFQSVLSNSSKVFSTFKSDMESTSKKIKKLEKETNVYKQKWESSNKALLDMISHKEKQDKDFSAAQQKIQLLEKLCRALQAERNELKQQIELKNQINAFTSASVPTTNPEVPSQPGAAEVV</sequence>
<feature type="coiled-coil region" evidence="2">
    <location>
        <begin position="267"/>
        <end position="355"/>
    </location>
</feature>
<feature type="compositionally biased region" description="Polar residues" evidence="3">
    <location>
        <begin position="10"/>
        <end position="19"/>
    </location>
</feature>
<comment type="caution">
    <text evidence="4">The sequence shown here is derived from an EMBL/GenBank/DDBJ whole genome shotgun (WGS) entry which is preliminary data.</text>
</comment>
<feature type="compositionally biased region" description="Acidic residues" evidence="3">
    <location>
        <begin position="63"/>
        <end position="72"/>
    </location>
</feature>
<proteinExistence type="inferred from homology"/>
<evidence type="ECO:0000256" key="2">
    <source>
        <dbReference type="SAM" id="Coils"/>
    </source>
</evidence>
<dbReference type="AlphaFoldDB" id="A0AAV6UY24"/>
<dbReference type="PANTHER" id="PTHR16127">
    <property type="entry name" value="TAXILIN"/>
    <property type="match status" value="1"/>
</dbReference>
<dbReference type="PANTHER" id="PTHR16127:SF13">
    <property type="entry name" value="GH01188P"/>
    <property type="match status" value="1"/>
</dbReference>
<evidence type="ECO:0000313" key="5">
    <source>
        <dbReference type="Proteomes" id="UP000827092"/>
    </source>
</evidence>
<feature type="region of interest" description="Disordered" evidence="3">
    <location>
        <begin position="62"/>
        <end position="91"/>
    </location>
</feature>
<dbReference type="InterPro" id="IPR026183">
    <property type="entry name" value="Taxilin_fam"/>
</dbReference>
<comment type="similarity">
    <text evidence="1">Belongs to the taxilin family.</text>
</comment>
<reference evidence="4 5" key="1">
    <citation type="journal article" date="2022" name="Nat. Ecol. Evol.">
        <title>A masculinizing supergene underlies an exaggerated male reproductive morph in a spider.</title>
        <authorList>
            <person name="Hendrickx F."/>
            <person name="De Corte Z."/>
            <person name="Sonet G."/>
            <person name="Van Belleghem S.M."/>
            <person name="Kostlbacher S."/>
            <person name="Vangestel C."/>
        </authorList>
    </citation>
    <scope>NUCLEOTIDE SEQUENCE [LARGE SCALE GENOMIC DNA]</scope>
    <source>
        <strain evidence="4">W744_W776</strain>
    </source>
</reference>
<name>A0AAV6UY24_9ARAC</name>